<name>A0A381ZGF3_9ZZZZ</name>
<dbReference type="EMBL" id="UINC01021247">
    <property type="protein sequence ID" value="SVA88388.1"/>
    <property type="molecule type" value="Genomic_DNA"/>
</dbReference>
<gene>
    <name evidence="1" type="ORF">METZ01_LOCUS141242</name>
</gene>
<protein>
    <submittedName>
        <fullName evidence="1">Uncharacterized protein</fullName>
    </submittedName>
</protein>
<dbReference type="AlphaFoldDB" id="A0A381ZGF3"/>
<reference evidence="1" key="1">
    <citation type="submission" date="2018-05" db="EMBL/GenBank/DDBJ databases">
        <authorList>
            <person name="Lanie J.A."/>
            <person name="Ng W.-L."/>
            <person name="Kazmierczak K.M."/>
            <person name="Andrzejewski T.M."/>
            <person name="Davidsen T.M."/>
            <person name="Wayne K.J."/>
            <person name="Tettelin H."/>
            <person name="Glass J.I."/>
            <person name="Rusch D."/>
            <person name="Podicherti R."/>
            <person name="Tsui H.-C.T."/>
            <person name="Winkler M.E."/>
        </authorList>
    </citation>
    <scope>NUCLEOTIDE SEQUENCE</scope>
</reference>
<evidence type="ECO:0000313" key="1">
    <source>
        <dbReference type="EMBL" id="SVA88388.1"/>
    </source>
</evidence>
<organism evidence="1">
    <name type="scientific">marine metagenome</name>
    <dbReference type="NCBI Taxonomy" id="408172"/>
    <lineage>
        <taxon>unclassified sequences</taxon>
        <taxon>metagenomes</taxon>
        <taxon>ecological metagenomes</taxon>
    </lineage>
</organism>
<sequence length="49" mass="5625">VTPSGKTSFGDYLQPLCYKSFNFSVLRGHTRLVVSFVSHRQQTIQCYDI</sequence>
<feature type="non-terminal residue" evidence="1">
    <location>
        <position position="1"/>
    </location>
</feature>
<proteinExistence type="predicted"/>
<accession>A0A381ZGF3</accession>